<keyword evidence="7" id="KW-0472">Membrane</keyword>
<dbReference type="Pfam" id="PF00512">
    <property type="entry name" value="HisKA"/>
    <property type="match status" value="1"/>
</dbReference>
<feature type="transmembrane region" description="Helical" evidence="7">
    <location>
        <begin position="33"/>
        <end position="50"/>
    </location>
</feature>
<dbReference type="Pfam" id="PF02518">
    <property type="entry name" value="HATPase_c"/>
    <property type="match status" value="1"/>
</dbReference>
<dbReference type="InterPro" id="IPR011006">
    <property type="entry name" value="CheY-like_superfamily"/>
</dbReference>
<dbReference type="RefSeq" id="WP_189493176.1">
    <property type="nucleotide sequence ID" value="NZ_BMZG01000006.1"/>
</dbReference>
<reference evidence="10" key="2">
    <citation type="submission" date="2020-09" db="EMBL/GenBank/DDBJ databases">
        <authorList>
            <person name="Sun Q."/>
            <person name="Kim S."/>
        </authorList>
    </citation>
    <scope>NUCLEOTIDE SEQUENCE</scope>
    <source>
        <strain evidence="10">KCTC 32501</strain>
    </source>
</reference>
<keyword evidence="7" id="KW-0812">Transmembrane</keyword>
<evidence type="ECO:0000256" key="1">
    <source>
        <dbReference type="ARBA" id="ARBA00000085"/>
    </source>
</evidence>
<dbReference type="Gene3D" id="1.10.287.130">
    <property type="match status" value="1"/>
</dbReference>
<dbReference type="Proteomes" id="UP000614287">
    <property type="component" value="Unassembled WGS sequence"/>
</dbReference>
<dbReference type="SMART" id="SM00448">
    <property type="entry name" value="REC"/>
    <property type="match status" value="1"/>
</dbReference>
<dbReference type="InterPro" id="IPR003594">
    <property type="entry name" value="HATPase_dom"/>
</dbReference>
<evidence type="ECO:0000256" key="6">
    <source>
        <dbReference type="PROSITE-ProRule" id="PRU00169"/>
    </source>
</evidence>
<dbReference type="SUPFAM" id="SSF52172">
    <property type="entry name" value="CheY-like"/>
    <property type="match status" value="1"/>
</dbReference>
<dbReference type="SUPFAM" id="SSF47384">
    <property type="entry name" value="Homodimeric domain of signal transducing histidine kinase"/>
    <property type="match status" value="1"/>
</dbReference>
<keyword evidence="5" id="KW-0418">Kinase</keyword>
<protein>
    <recommendedName>
        <fullName evidence="2">histidine kinase</fullName>
        <ecNumber evidence="2">2.7.13.3</ecNumber>
    </recommendedName>
</protein>
<dbReference type="PROSITE" id="PS50109">
    <property type="entry name" value="HIS_KIN"/>
    <property type="match status" value="1"/>
</dbReference>
<feature type="transmembrane region" description="Helical" evidence="7">
    <location>
        <begin position="120"/>
        <end position="139"/>
    </location>
</feature>
<keyword evidence="11" id="KW-1185">Reference proteome</keyword>
<dbReference type="SUPFAM" id="SSF55874">
    <property type="entry name" value="ATPase domain of HSP90 chaperone/DNA topoisomerase II/histidine kinase"/>
    <property type="match status" value="1"/>
</dbReference>
<evidence type="ECO:0000256" key="7">
    <source>
        <dbReference type="SAM" id="Phobius"/>
    </source>
</evidence>
<evidence type="ECO:0000256" key="2">
    <source>
        <dbReference type="ARBA" id="ARBA00012438"/>
    </source>
</evidence>
<dbReference type="PANTHER" id="PTHR43047:SF9">
    <property type="entry name" value="HISTIDINE KINASE"/>
    <property type="match status" value="1"/>
</dbReference>
<evidence type="ECO:0000256" key="5">
    <source>
        <dbReference type="ARBA" id="ARBA00022777"/>
    </source>
</evidence>
<dbReference type="SMART" id="SM00387">
    <property type="entry name" value="HATPase_c"/>
    <property type="match status" value="1"/>
</dbReference>
<dbReference type="GO" id="GO:0005886">
    <property type="term" value="C:plasma membrane"/>
    <property type="evidence" value="ECO:0007669"/>
    <property type="project" value="TreeGrafter"/>
</dbReference>
<dbReference type="GO" id="GO:0000155">
    <property type="term" value="F:phosphorelay sensor kinase activity"/>
    <property type="evidence" value="ECO:0007669"/>
    <property type="project" value="InterPro"/>
</dbReference>
<feature type="modified residue" description="4-aspartylphosphate" evidence="6">
    <location>
        <position position="518"/>
    </location>
</feature>
<dbReference type="CDD" id="cd00082">
    <property type="entry name" value="HisKA"/>
    <property type="match status" value="1"/>
</dbReference>
<dbReference type="EC" id="2.7.13.3" evidence="2"/>
<dbReference type="GO" id="GO:0009927">
    <property type="term" value="F:histidine phosphotransfer kinase activity"/>
    <property type="evidence" value="ECO:0007669"/>
    <property type="project" value="TreeGrafter"/>
</dbReference>
<dbReference type="InterPro" id="IPR036097">
    <property type="entry name" value="HisK_dim/P_sf"/>
</dbReference>
<dbReference type="PROSITE" id="PS50110">
    <property type="entry name" value="RESPONSE_REGULATORY"/>
    <property type="match status" value="1"/>
</dbReference>
<dbReference type="CDD" id="cd00156">
    <property type="entry name" value="REC"/>
    <property type="match status" value="1"/>
</dbReference>
<keyword evidence="3 6" id="KW-0597">Phosphoprotein</keyword>
<dbReference type="Gene3D" id="3.30.565.10">
    <property type="entry name" value="Histidine kinase-like ATPase, C-terminal domain"/>
    <property type="match status" value="1"/>
</dbReference>
<dbReference type="InterPro" id="IPR003661">
    <property type="entry name" value="HisK_dim/P_dom"/>
</dbReference>
<dbReference type="InterPro" id="IPR036890">
    <property type="entry name" value="HATPase_C_sf"/>
</dbReference>
<organism evidence="10 11">
    <name type="scientific">Formosimonas limnophila</name>
    <dbReference type="NCBI Taxonomy" id="1384487"/>
    <lineage>
        <taxon>Bacteria</taxon>
        <taxon>Pseudomonadati</taxon>
        <taxon>Pseudomonadota</taxon>
        <taxon>Betaproteobacteria</taxon>
        <taxon>Burkholderiales</taxon>
        <taxon>Burkholderiaceae</taxon>
        <taxon>Formosimonas</taxon>
    </lineage>
</organism>
<gene>
    <name evidence="10" type="ORF">GCM10009007_13440</name>
</gene>
<keyword evidence="4" id="KW-0808">Transferase</keyword>
<name>A0A8J3CHE1_9BURK</name>
<comment type="catalytic activity">
    <reaction evidence="1">
        <text>ATP + protein L-histidine = ADP + protein N-phospho-L-histidine.</text>
        <dbReference type="EC" id="2.7.13.3"/>
    </reaction>
</comment>
<evidence type="ECO:0000256" key="3">
    <source>
        <dbReference type="ARBA" id="ARBA00022553"/>
    </source>
</evidence>
<evidence type="ECO:0000313" key="11">
    <source>
        <dbReference type="Proteomes" id="UP000614287"/>
    </source>
</evidence>
<feature type="transmembrane region" description="Helical" evidence="7">
    <location>
        <begin position="88"/>
        <end position="108"/>
    </location>
</feature>
<dbReference type="PANTHER" id="PTHR43047">
    <property type="entry name" value="TWO-COMPONENT HISTIDINE PROTEIN KINASE"/>
    <property type="match status" value="1"/>
</dbReference>
<feature type="domain" description="Response regulatory" evidence="9">
    <location>
        <begin position="468"/>
        <end position="586"/>
    </location>
</feature>
<dbReference type="InterPro" id="IPR005467">
    <property type="entry name" value="His_kinase_dom"/>
</dbReference>
<dbReference type="AlphaFoldDB" id="A0A8J3CHE1"/>
<accession>A0A8J3CHE1</accession>
<feature type="transmembrane region" description="Helical" evidence="7">
    <location>
        <begin position="56"/>
        <end position="76"/>
    </location>
</feature>
<feature type="transmembrane region" description="Helical" evidence="7">
    <location>
        <begin position="146"/>
        <end position="164"/>
    </location>
</feature>
<keyword evidence="7" id="KW-1133">Transmembrane helix</keyword>
<dbReference type="InterPro" id="IPR004358">
    <property type="entry name" value="Sig_transdc_His_kin-like_C"/>
</dbReference>
<dbReference type="PRINTS" id="PR00344">
    <property type="entry name" value="BCTRLSENSOR"/>
</dbReference>
<reference evidence="10" key="1">
    <citation type="journal article" date="2014" name="Int. J. Syst. Evol. Microbiol.">
        <title>Complete genome sequence of Corynebacterium casei LMG S-19264T (=DSM 44701T), isolated from a smear-ripened cheese.</title>
        <authorList>
            <consortium name="US DOE Joint Genome Institute (JGI-PGF)"/>
            <person name="Walter F."/>
            <person name="Albersmeier A."/>
            <person name="Kalinowski J."/>
            <person name="Ruckert C."/>
        </authorList>
    </citation>
    <scope>NUCLEOTIDE SEQUENCE</scope>
    <source>
        <strain evidence="10">KCTC 32501</strain>
    </source>
</reference>
<dbReference type="Gene3D" id="3.40.50.2300">
    <property type="match status" value="1"/>
</dbReference>
<dbReference type="EMBL" id="BMZG01000006">
    <property type="protein sequence ID" value="GHA73670.1"/>
    <property type="molecule type" value="Genomic_DNA"/>
</dbReference>
<evidence type="ECO:0000313" key="10">
    <source>
        <dbReference type="EMBL" id="GHA73670.1"/>
    </source>
</evidence>
<evidence type="ECO:0000259" key="8">
    <source>
        <dbReference type="PROSITE" id="PS50109"/>
    </source>
</evidence>
<dbReference type="SMART" id="SM00388">
    <property type="entry name" value="HisKA"/>
    <property type="match status" value="1"/>
</dbReference>
<sequence length="598" mass="66779">MSLQSLAWRLFLPPKDRIHYDAQSRMLQQNSPLFLLINFLCYCFCVLIFWRSLNFATHLFLGVVLLLITVVTLYVIKRVVTQSVLVPPYGFWQLFSIGWMTVLWWNVYGALLIATVDERVVQQFFLILCMVCLAGIALVGSFGRAYATYLLITAIHILLSLWTWGTDASMLLVEQFLIGLLAQLFFLRIFNDTIIRLLHVRHENSELVQALQQKNTALEQANLSQSRYLSAASHDLRQPLHALALLTNDAQRKNQVPEVGETLKKIELAIDSLSQSFNAMLNLSRLDAGVVKPQFSRFPIQRLFHRLHIEYEEVAASKGLSLTIVPSKVWVLSDEGMLYSILSNFVSNALRYTDTGGVALGVRHAGEDSARLMVYDTGSGVPTEKARQIFQEYLRLENAQQRVQGGVGLGLAISERMARLLGATLLVQSVVNQGSSFGLVVSKVPAQEQITETTVQHAAAEEALTGLRVAIIDDDETVLMSLEELLESWGMDVTVVLSVEMLKEAIVDEGAFDLVIADYHLSVPEETGLDVLSAAREMLGMNQAICMLLTGDTSTELATQAHSMDVIVWYKPLRPARLRAYLNTLWSKFHAATVSASE</sequence>
<proteinExistence type="predicted"/>
<evidence type="ECO:0000259" key="9">
    <source>
        <dbReference type="PROSITE" id="PS50110"/>
    </source>
</evidence>
<comment type="caution">
    <text evidence="10">The sequence shown here is derived from an EMBL/GenBank/DDBJ whole genome shotgun (WGS) entry which is preliminary data.</text>
</comment>
<dbReference type="Pfam" id="PF00072">
    <property type="entry name" value="Response_reg"/>
    <property type="match status" value="1"/>
</dbReference>
<evidence type="ECO:0000256" key="4">
    <source>
        <dbReference type="ARBA" id="ARBA00022679"/>
    </source>
</evidence>
<dbReference type="InterPro" id="IPR001789">
    <property type="entry name" value="Sig_transdc_resp-reg_receiver"/>
</dbReference>
<feature type="domain" description="Histidine kinase" evidence="8">
    <location>
        <begin position="231"/>
        <end position="445"/>
    </location>
</feature>